<dbReference type="PRINTS" id="PR00724">
    <property type="entry name" value="CRBOXYPTASEC"/>
</dbReference>
<dbReference type="SUPFAM" id="SSF53474">
    <property type="entry name" value="alpha/beta-Hydrolases"/>
    <property type="match status" value="1"/>
</dbReference>
<dbReference type="GO" id="GO:0031647">
    <property type="term" value="P:regulation of protein stability"/>
    <property type="evidence" value="ECO:0007669"/>
    <property type="project" value="UniProtKB-ARBA"/>
</dbReference>
<proteinExistence type="inferred from homology"/>
<dbReference type="PANTHER" id="PTHR11802">
    <property type="entry name" value="SERINE PROTEASE FAMILY S10 SERINE CARBOXYPEPTIDASE"/>
    <property type="match status" value="1"/>
</dbReference>
<dbReference type="InterPro" id="IPR018202">
    <property type="entry name" value="Ser_caboxypep_ser_AS"/>
</dbReference>
<evidence type="ECO:0000256" key="2">
    <source>
        <dbReference type="ARBA" id="ARBA00022645"/>
    </source>
</evidence>
<comment type="caution">
    <text evidence="6">The sequence shown here is derived from an EMBL/GenBank/DDBJ whole genome shotgun (WGS) entry which is preliminary data.</text>
</comment>
<dbReference type="Pfam" id="PF00450">
    <property type="entry name" value="Peptidase_S10"/>
    <property type="match status" value="1"/>
</dbReference>
<dbReference type="Proteomes" id="UP001152320">
    <property type="component" value="Chromosome 5"/>
</dbReference>
<keyword evidence="5" id="KW-0732">Signal</keyword>
<dbReference type="AlphaFoldDB" id="A0A9Q1CBC7"/>
<dbReference type="PANTHER" id="PTHR11802:SF201">
    <property type="entry name" value="CARBOXYPEPTIDASE"/>
    <property type="match status" value="1"/>
</dbReference>
<keyword evidence="2 5" id="KW-0121">Carboxypeptidase</keyword>
<dbReference type="Gene3D" id="3.40.50.12670">
    <property type="match status" value="1"/>
</dbReference>
<evidence type="ECO:0000313" key="7">
    <source>
        <dbReference type="Proteomes" id="UP001152320"/>
    </source>
</evidence>
<organism evidence="6 7">
    <name type="scientific">Holothuria leucospilota</name>
    <name type="common">Black long sea cucumber</name>
    <name type="synonym">Mertensiothuria leucospilota</name>
    <dbReference type="NCBI Taxonomy" id="206669"/>
    <lineage>
        <taxon>Eukaryota</taxon>
        <taxon>Metazoa</taxon>
        <taxon>Echinodermata</taxon>
        <taxon>Eleutherozoa</taxon>
        <taxon>Echinozoa</taxon>
        <taxon>Holothuroidea</taxon>
        <taxon>Aspidochirotacea</taxon>
        <taxon>Aspidochirotida</taxon>
        <taxon>Holothuriidae</taxon>
        <taxon>Holothuria</taxon>
    </lineage>
</organism>
<dbReference type="Gene3D" id="3.40.50.1820">
    <property type="entry name" value="alpha/beta hydrolase"/>
    <property type="match status" value="1"/>
</dbReference>
<dbReference type="InterPro" id="IPR033124">
    <property type="entry name" value="Ser_caboxypep_his_AS"/>
</dbReference>
<dbReference type="FunFam" id="3.40.50.1820:FF:000335">
    <property type="entry name" value="Carboxypeptidase"/>
    <property type="match status" value="1"/>
</dbReference>
<feature type="signal peptide" evidence="5">
    <location>
        <begin position="1"/>
        <end position="23"/>
    </location>
</feature>
<dbReference type="InterPro" id="IPR029058">
    <property type="entry name" value="AB_hydrolase_fold"/>
</dbReference>
<dbReference type="PROSITE" id="PS00131">
    <property type="entry name" value="CARBOXYPEPT_SER_SER"/>
    <property type="match status" value="1"/>
</dbReference>
<dbReference type="EMBL" id="JAIZAY010000005">
    <property type="protein sequence ID" value="KAJ8041574.1"/>
    <property type="molecule type" value="Genomic_DNA"/>
</dbReference>
<keyword evidence="3 5" id="KW-0645">Protease</keyword>
<comment type="similarity">
    <text evidence="1 5">Belongs to the peptidase S10 family.</text>
</comment>
<reference evidence="6" key="1">
    <citation type="submission" date="2021-10" db="EMBL/GenBank/DDBJ databases">
        <title>Tropical sea cucumber genome reveals ecological adaptation and Cuvierian tubules defense mechanism.</title>
        <authorList>
            <person name="Chen T."/>
        </authorList>
    </citation>
    <scope>NUCLEOTIDE SEQUENCE</scope>
    <source>
        <strain evidence="6">Nanhai2018</strain>
        <tissue evidence="6">Muscle</tissue>
    </source>
</reference>
<dbReference type="GO" id="GO:1904715">
    <property type="term" value="P:negative regulation of chaperone-mediated autophagy"/>
    <property type="evidence" value="ECO:0007669"/>
    <property type="project" value="UniProtKB-ARBA"/>
</dbReference>
<feature type="chain" id="PRO_5040539563" description="Carboxypeptidase" evidence="5">
    <location>
        <begin position="24"/>
        <end position="487"/>
    </location>
</feature>
<keyword evidence="7" id="KW-1185">Reference proteome</keyword>
<evidence type="ECO:0000256" key="4">
    <source>
        <dbReference type="ARBA" id="ARBA00022801"/>
    </source>
</evidence>
<evidence type="ECO:0000256" key="3">
    <source>
        <dbReference type="ARBA" id="ARBA00022670"/>
    </source>
</evidence>
<dbReference type="EC" id="3.4.16.-" evidence="5"/>
<name>A0A9Q1CBC7_HOLLE</name>
<dbReference type="InterPro" id="IPR001563">
    <property type="entry name" value="Peptidase_S10"/>
</dbReference>
<dbReference type="FunFam" id="3.40.50.12670:FF:000002">
    <property type="entry name" value="Carboxypeptidase"/>
    <property type="match status" value="1"/>
</dbReference>
<dbReference type="GO" id="GO:0004185">
    <property type="term" value="F:serine-type carboxypeptidase activity"/>
    <property type="evidence" value="ECO:0007669"/>
    <property type="project" value="UniProtKB-UniRule"/>
</dbReference>
<dbReference type="PROSITE" id="PS00560">
    <property type="entry name" value="CARBOXYPEPT_SER_HIS"/>
    <property type="match status" value="1"/>
</dbReference>
<dbReference type="GO" id="GO:0006508">
    <property type="term" value="P:proteolysis"/>
    <property type="evidence" value="ECO:0007669"/>
    <property type="project" value="UniProtKB-KW"/>
</dbReference>
<gene>
    <name evidence="6" type="ORF">HOLleu_12433</name>
</gene>
<accession>A0A9Q1CBC7</accession>
<protein>
    <recommendedName>
        <fullName evidence="5">Carboxypeptidase</fullName>
        <ecNumber evidence="5">3.4.16.-</ecNumber>
    </recommendedName>
</protein>
<dbReference type="OrthoDB" id="443318at2759"/>
<keyword evidence="4 5" id="KW-0378">Hydrolase</keyword>
<sequence>MRILWTMKLFFILTVLTFYQSEAQKLRFAPASNPDEIISLPGLKTPPKFKQYSGYLNATIDGDRKLHYWFVESQNDPASDPVLLWLNGGPGCSSLDGFLSENGPFKVLDGGTGLVPNPYSWNTVANVLYLESPVGVGFSYSVSKNVTSNDDSVAKENYQALVNFFTKYPQFVKNKLFISGESYAGIYIPLLGVEILNGTEKLNLQGLAIGNGFYSRQHNADAVVYYAYYHGIVGHLLWQSLLKDCCSPQGCSFYNVSQACQPHVDQVLHFVNDIGLNDYSIYLDCAGGIRADSTTLKRFQFDLKSVTGSKIKEQPKMQHSRVNGTSFASIPYHQMYPQLGGELKCVDTTAETTYLNRADVQNALHIASGLPPWSVCSDAVHDAYTRIYNDMLPQFKTLLANYTFLVYNGDTDIVCPLNAASAFVADLNLNLTSEYRPWMYEKQVAGFVEVQGNLTLLTVKGSGHMVPQWRPPQALQMISNFLKGVPQ</sequence>
<evidence type="ECO:0000313" key="6">
    <source>
        <dbReference type="EMBL" id="KAJ8041574.1"/>
    </source>
</evidence>
<evidence type="ECO:0000256" key="5">
    <source>
        <dbReference type="RuleBase" id="RU361156"/>
    </source>
</evidence>
<evidence type="ECO:0000256" key="1">
    <source>
        <dbReference type="ARBA" id="ARBA00009431"/>
    </source>
</evidence>